<dbReference type="Pfam" id="PF12833">
    <property type="entry name" value="HTH_18"/>
    <property type="match status" value="1"/>
</dbReference>
<evidence type="ECO:0000256" key="5">
    <source>
        <dbReference type="SAM" id="Coils"/>
    </source>
</evidence>
<dbReference type="InterPro" id="IPR018060">
    <property type="entry name" value="HTH_AraC"/>
</dbReference>
<keyword evidence="4" id="KW-0804">Transcription</keyword>
<dbReference type="PANTHER" id="PTHR11019:SF159">
    <property type="entry name" value="TRANSCRIPTIONAL REGULATOR-RELATED"/>
    <property type="match status" value="1"/>
</dbReference>
<evidence type="ECO:0000256" key="1">
    <source>
        <dbReference type="ARBA" id="ARBA00022491"/>
    </source>
</evidence>
<dbReference type="Proteomes" id="UP000002700">
    <property type="component" value="Chromosome II"/>
</dbReference>
<dbReference type="SUPFAM" id="SSF51182">
    <property type="entry name" value="RmlC-like cupins"/>
    <property type="match status" value="1"/>
</dbReference>
<evidence type="ECO:0000259" key="7">
    <source>
        <dbReference type="PROSITE" id="PS01124"/>
    </source>
</evidence>
<keyword evidence="5" id="KW-0175">Coiled coil</keyword>
<feature type="coiled-coil region" evidence="5">
    <location>
        <begin position="749"/>
        <end position="796"/>
    </location>
</feature>
<dbReference type="GO" id="GO:0003700">
    <property type="term" value="F:DNA-binding transcription factor activity"/>
    <property type="evidence" value="ECO:0007669"/>
    <property type="project" value="InterPro"/>
</dbReference>
<dbReference type="PANTHER" id="PTHR11019">
    <property type="entry name" value="HTH-TYPE TRANSCRIPTIONAL REGULATOR NIMR"/>
    <property type="match status" value="1"/>
</dbReference>
<evidence type="ECO:0000256" key="3">
    <source>
        <dbReference type="ARBA" id="ARBA00023125"/>
    </source>
</evidence>
<dbReference type="PROSITE" id="PS01124">
    <property type="entry name" value="HTH_ARAC_FAMILY_2"/>
    <property type="match status" value="1"/>
</dbReference>
<evidence type="ECO:0000313" key="8">
    <source>
        <dbReference type="EMBL" id="ABA52489.1"/>
    </source>
</evidence>
<dbReference type="SUPFAM" id="SSF46689">
    <property type="entry name" value="Homeodomain-like"/>
    <property type="match status" value="1"/>
</dbReference>
<keyword evidence="2" id="KW-0805">Transcription regulation</keyword>
<dbReference type="InterPro" id="IPR018062">
    <property type="entry name" value="HTH_AraC-typ_CS"/>
</dbReference>
<evidence type="ECO:0000313" key="9">
    <source>
        <dbReference type="Proteomes" id="UP000002700"/>
    </source>
</evidence>
<accession>Q3JG82</accession>
<dbReference type="KEGG" id="bpm:BURPS1710b_A2271"/>
<feature type="region of interest" description="Disordered" evidence="6">
    <location>
        <begin position="31"/>
        <end position="63"/>
    </location>
</feature>
<dbReference type="HOGENOM" id="CLU_321246_0_0_4"/>
<keyword evidence="1" id="KW-0678">Repressor</keyword>
<dbReference type="CDD" id="cd06124">
    <property type="entry name" value="cupin_NimR-like_N"/>
    <property type="match status" value="1"/>
</dbReference>
<organism evidence="8 9">
    <name type="scientific">Burkholderia pseudomallei (strain 1710b)</name>
    <dbReference type="NCBI Taxonomy" id="320372"/>
    <lineage>
        <taxon>Bacteria</taxon>
        <taxon>Pseudomonadati</taxon>
        <taxon>Pseudomonadota</taxon>
        <taxon>Betaproteobacteria</taxon>
        <taxon>Burkholderiales</taxon>
        <taxon>Burkholderiaceae</taxon>
        <taxon>Burkholderia</taxon>
        <taxon>pseudomallei group</taxon>
    </lineage>
</organism>
<evidence type="ECO:0000256" key="6">
    <source>
        <dbReference type="SAM" id="MobiDB-lite"/>
    </source>
</evidence>
<protein>
    <submittedName>
        <fullName evidence="8">AraC family regulatory protein</fullName>
    </submittedName>
</protein>
<dbReference type="InterPro" id="IPR011051">
    <property type="entry name" value="RmlC_Cupin_sf"/>
</dbReference>
<reference evidence="8 9" key="1">
    <citation type="submission" date="2005-09" db="EMBL/GenBank/DDBJ databases">
        <authorList>
            <person name="Woods D.E."/>
            <person name="Nierman W.C."/>
        </authorList>
    </citation>
    <scope>NUCLEOTIDE SEQUENCE [LARGE SCALE GENOMIC DNA]</scope>
    <source>
        <strain evidence="8 9">1710b</strain>
    </source>
</reference>
<dbReference type="AlphaFoldDB" id="Q3JG82"/>
<dbReference type="EnsemblBacteria" id="ABA52489">
    <property type="protein sequence ID" value="ABA52489"/>
    <property type="gene ID" value="BURPS1710b_A2271"/>
</dbReference>
<dbReference type="Gene3D" id="1.10.10.60">
    <property type="entry name" value="Homeodomain-like"/>
    <property type="match status" value="1"/>
</dbReference>
<feature type="domain" description="HTH araC/xylS-type" evidence="7">
    <location>
        <begin position="249"/>
        <end position="346"/>
    </location>
</feature>
<dbReference type="InterPro" id="IPR009057">
    <property type="entry name" value="Homeodomain-like_sf"/>
</dbReference>
<dbReference type="PROSITE" id="PS00041">
    <property type="entry name" value="HTH_ARAC_FAMILY_1"/>
    <property type="match status" value="1"/>
</dbReference>
<dbReference type="EMBL" id="CP000125">
    <property type="protein sequence ID" value="ABA52489.1"/>
    <property type="molecule type" value="Genomic_DNA"/>
</dbReference>
<dbReference type="SMART" id="SM00342">
    <property type="entry name" value="HTH_ARAC"/>
    <property type="match status" value="1"/>
</dbReference>
<name>Q3JG82_BURP1</name>
<gene>
    <name evidence="8" type="ordered locus">BURPS1710b_A2271</name>
</gene>
<evidence type="ECO:0000256" key="2">
    <source>
        <dbReference type="ARBA" id="ARBA00023015"/>
    </source>
</evidence>
<dbReference type="FunFam" id="1.10.10.60:FF:000132">
    <property type="entry name" value="AraC family transcriptional regulator"/>
    <property type="match status" value="1"/>
</dbReference>
<dbReference type="GO" id="GO:0043565">
    <property type="term" value="F:sequence-specific DNA binding"/>
    <property type="evidence" value="ECO:0007669"/>
    <property type="project" value="InterPro"/>
</dbReference>
<sequence length="902" mass="101696">MLIGRGGLARSPRLADLGCAGHGARPCARQALRRRRGPSRRARYRSMQQRKTGAARSAPRAVSTGRERSVAVRALPVSGIKAIRYGIQAMLDPILPIELVTSSEGPFVAAVELTQRTERTTARHSHARGQLVGASSGLVSIGLDDEDWVVPAIHAVWIPPHRVHSLRSFGPFAGWSVFVAEDRCAALPGAPRAIVMSTLLREAVRRAASWRGAALDAARARIANVILDEIAAAQTGPRGLPRPRDPRLRRIADALAGDLADNRRADEWAAWAGMAPRTLSRRFVSETGFTFTQWRQQARVLRALERLADGVTVTAVALDLGYDNVSAFIDMFRRTLGTTPGQYVNARAGDARDGAPAPCGPRAASVRAVARARRAAGRGLELRGKPLGAAREQRRVDADRDERRARLEVAPRGRRVGRQDARRLARRGDRGDRAIDRRLHVRMRGLAQMPEIGREIGRPDEHAVDPVDARDRVDRVEPRARLHLHEHRDPLVRAPQVIVDAVPARRARERAADAAHAVRRITRRRHRRARLVGALHHRHEQRLRAEIEHLLDGHRVVPRHAHDGMRRIRGDRLQLREDRRHRVRRVLAVDQQPVEARARDDLGRIGIRESEPQPDLRVPARKRDLERILRNAHRSPSFEMAMNRAERAVIDVERVAALRRARPRERSAEDDLARVERHVEAGEPVREPRDAVRRMVQHAGGDARFLDDAVARHDRRDPAQIDVHRAHGPPAEHDARVRRVVGDRVEHLARALRVRIDRLAARIDDLERGHHVVDRVVHVEHRAVRALERLAEHERELDLDARHDEAARRNRRAVLEEHVVEQRAEVGLVDLRRRLHRLRREADLVPLQHAPFGELHVDPRALDRVRVVDRDFRVIERDLADLPALALRDVQPAGEQLDGGGI</sequence>
<keyword evidence="3" id="KW-0238">DNA-binding</keyword>
<proteinExistence type="predicted"/>
<feature type="compositionally biased region" description="Basic residues" evidence="6">
    <location>
        <begin position="31"/>
        <end position="44"/>
    </location>
</feature>
<evidence type="ECO:0000256" key="4">
    <source>
        <dbReference type="ARBA" id="ARBA00023163"/>
    </source>
</evidence>